<dbReference type="Proteomes" id="UP000649617">
    <property type="component" value="Unassembled WGS sequence"/>
</dbReference>
<evidence type="ECO:0000259" key="3">
    <source>
        <dbReference type="PROSITE" id="PS50076"/>
    </source>
</evidence>
<organism evidence="4 5">
    <name type="scientific">Symbiodinium pilosum</name>
    <name type="common">Dinoflagellate</name>
    <dbReference type="NCBI Taxonomy" id="2952"/>
    <lineage>
        <taxon>Eukaryota</taxon>
        <taxon>Sar</taxon>
        <taxon>Alveolata</taxon>
        <taxon>Dinophyceae</taxon>
        <taxon>Suessiales</taxon>
        <taxon>Symbiodiniaceae</taxon>
        <taxon>Symbiodinium</taxon>
    </lineage>
</organism>
<dbReference type="Gene3D" id="3.40.50.1240">
    <property type="entry name" value="Phosphoglycerate mutase-like"/>
    <property type="match status" value="1"/>
</dbReference>
<feature type="region of interest" description="Disordered" evidence="1">
    <location>
        <begin position="1073"/>
        <end position="1104"/>
    </location>
</feature>
<reference evidence="4" key="1">
    <citation type="submission" date="2021-02" db="EMBL/GenBank/DDBJ databases">
        <authorList>
            <person name="Dougan E. K."/>
            <person name="Rhodes N."/>
            <person name="Thang M."/>
            <person name="Chan C."/>
        </authorList>
    </citation>
    <scope>NUCLEOTIDE SEQUENCE</scope>
</reference>
<dbReference type="GO" id="GO:0016868">
    <property type="term" value="F:intramolecular phosphotransferase activity"/>
    <property type="evidence" value="ECO:0007669"/>
    <property type="project" value="InterPro"/>
</dbReference>
<feature type="domain" description="C2" evidence="2">
    <location>
        <begin position="434"/>
        <end position="557"/>
    </location>
</feature>
<comment type="caution">
    <text evidence="4">The sequence shown here is derived from an EMBL/GenBank/DDBJ whole genome shotgun (WGS) entry which is preliminary data.</text>
</comment>
<dbReference type="Gene3D" id="2.60.40.150">
    <property type="entry name" value="C2 domain"/>
    <property type="match status" value="1"/>
</dbReference>
<dbReference type="InterPro" id="IPR001194">
    <property type="entry name" value="cDENN_dom"/>
</dbReference>
<dbReference type="EMBL" id="CAJNIZ010000181">
    <property type="protein sequence ID" value="CAE7155498.1"/>
    <property type="molecule type" value="Genomic_DNA"/>
</dbReference>
<dbReference type="InterPro" id="IPR000008">
    <property type="entry name" value="C2_dom"/>
</dbReference>
<dbReference type="SUPFAM" id="SSF46565">
    <property type="entry name" value="Chaperone J-domain"/>
    <property type="match status" value="1"/>
</dbReference>
<dbReference type="PROSITE" id="PS50076">
    <property type="entry name" value="DNAJ_2"/>
    <property type="match status" value="1"/>
</dbReference>
<dbReference type="CDD" id="cd06257">
    <property type="entry name" value="DnaJ"/>
    <property type="match status" value="1"/>
</dbReference>
<dbReference type="OrthoDB" id="430614at2759"/>
<dbReference type="Gene3D" id="3.40.50.11500">
    <property type="match status" value="1"/>
</dbReference>
<dbReference type="PROSITE" id="PS50004">
    <property type="entry name" value="C2"/>
    <property type="match status" value="1"/>
</dbReference>
<evidence type="ECO:0000313" key="5">
    <source>
        <dbReference type="Proteomes" id="UP000649617"/>
    </source>
</evidence>
<protein>
    <submittedName>
        <fullName evidence="4">GpmA protein</fullName>
    </submittedName>
</protein>
<dbReference type="InterPro" id="IPR035892">
    <property type="entry name" value="C2_domain_sf"/>
</dbReference>
<feature type="compositionally biased region" description="Basic and acidic residues" evidence="1">
    <location>
        <begin position="725"/>
        <end position="736"/>
    </location>
</feature>
<feature type="region of interest" description="Disordered" evidence="1">
    <location>
        <begin position="424"/>
        <end position="446"/>
    </location>
</feature>
<evidence type="ECO:0000259" key="2">
    <source>
        <dbReference type="PROSITE" id="PS50004"/>
    </source>
</evidence>
<feature type="domain" description="J" evidence="3">
    <location>
        <begin position="1113"/>
        <end position="1181"/>
    </location>
</feature>
<dbReference type="SUPFAM" id="SSF53254">
    <property type="entry name" value="Phosphoglycerate mutase-like"/>
    <property type="match status" value="1"/>
</dbReference>
<evidence type="ECO:0000313" key="4">
    <source>
        <dbReference type="EMBL" id="CAE7155498.1"/>
    </source>
</evidence>
<feature type="region of interest" description="Disordered" evidence="1">
    <location>
        <begin position="715"/>
        <end position="736"/>
    </location>
</feature>
<dbReference type="SUPFAM" id="SSF49562">
    <property type="entry name" value="C2 domain (Calcium/lipid-binding domain, CaLB)"/>
    <property type="match status" value="1"/>
</dbReference>
<dbReference type="SMART" id="SM00239">
    <property type="entry name" value="C2"/>
    <property type="match status" value="1"/>
</dbReference>
<accession>A0A812ISN3</accession>
<dbReference type="PANTHER" id="PTHR11931">
    <property type="entry name" value="PHOSPHOGLYCERATE MUTASE"/>
    <property type="match status" value="1"/>
</dbReference>
<dbReference type="InterPro" id="IPR043153">
    <property type="entry name" value="DENN_C"/>
</dbReference>
<feature type="compositionally biased region" description="Polar residues" evidence="1">
    <location>
        <begin position="1094"/>
        <end position="1104"/>
    </location>
</feature>
<dbReference type="InterPro" id="IPR005952">
    <property type="entry name" value="Phosphogly_mut1"/>
</dbReference>
<evidence type="ECO:0000256" key="1">
    <source>
        <dbReference type="SAM" id="MobiDB-lite"/>
    </source>
</evidence>
<gene>
    <name evidence="4" type="primary">gpmA</name>
    <name evidence="4" type="ORF">SPIL2461_LOCUS323</name>
</gene>
<proteinExistence type="predicted"/>
<dbReference type="CDD" id="cd00030">
    <property type="entry name" value="C2"/>
    <property type="match status" value="1"/>
</dbReference>
<dbReference type="Pfam" id="PF02141">
    <property type="entry name" value="DENN"/>
    <property type="match status" value="1"/>
</dbReference>
<dbReference type="Gene3D" id="1.10.287.110">
    <property type="entry name" value="DnaJ domain"/>
    <property type="match status" value="1"/>
</dbReference>
<name>A0A812ISN3_SYMPI</name>
<sequence length="1998" mass="219576">MDTSLTVAGPALPELSEEHTRRSLRAFTVPVLGLLQVPRAATLKCGQGRLIELLYVITSPLTAPEQQGGSPAVARRFPPARREDAGSKQMQAMLDSRIASFCCTSQVQERTPFAFTVLAAVLPGDEAESPAHLSADPTDFLYCTAVRFLEEGRRFAYCIVSRHPFVQAFGELLLMLHDGEEVLEDMVEDCRGARFSPVWDEAFEVWEDRSAGRRVGSVDNCTAETSATKVRSTSQGNEAGFAFDALFTSVQKQAICTGWLALMEGDRVALPHFQNFRLNDRHWGIYQGKGKPPAEEDIKAAPPAVGRSDAQHPCNDPLYRGVPASTQPGSESMQMVVDRTLPFWHDAIAPFLLGGKTPLVVAHEGSVRAICQALEDDTDAEALEYDILPGVPLVVELDEDLEFRKRTALTANGVAKARRFSLPPAAGPALRQGPTPKPKAKAKVTEPAKPKEVYTVEVTVLAAKGLRDADWFTGTSDPYVKCTVSGKGKGEFRTATLGNIRAEEVKWNHVEKIQVKHGDSIDFTVYDEDTGKSDDFLGKCTLRFDDILQDFKGTLKLVDEKGKAMPGKNKKGAFLTVAVNEMDEEFAAARFYQVVFAEGHPNDLLGYCHFGAQVLRCYKALRLTVPAMRREQLEKAFQLLVAPAKKVVHHDGLSSSRWSRLLSLEDLTILIDDVKTYPSRTIVGLDLANWKVPHLPPSKAIPVVTGRSARLQEHVRGISSRQNRGGRDRFSRSDRSSGSRLLVVPFRLTQEDALRALSKHEQGRWMAPLSSEQLAATSTALVAWRPDCGMQAVFLPFRVVNAVASATYSGQVGYTHTRHVISSDGKSHTGSSTDYFWVRGSLERVSFDGRGGDASMQIYADFLYPEALLRSVTGLALGEARPFTAAALDLKEEPSLDPFRLSVEGTRSEARSRIEAGLVDLVEREMRRTHPGCSHVQRITLCNVDVSEYRVRSVYLPAYVLITQYGERRLRRFVSAATGQVSGELTYSQVKSAVLGLGAGLLGSVAVAHMAEVTILAGPAAFTVAAVGSLAGLVVARWLPVWRNWWLDHSADDRASQHAANFGSDVQSWEQAAASRQMGKVPRSETGRAAKQPESAQSDGTSEQLLVDPRAAQALEVLGLELGCSLGQAQAAFRRQAMKLHPDHNKDASPQERDAMAEELRTVLAAYRELRGHAGERDKGAPAWLQPFAAAWVSSSWRNPVSALLGVSNITVAAISTHAAVIEPMASIRERLQGFGASRWQEWFRSGIWHPTASLPCLQLPASRCAGAGPTGFGSDAARLLYDLGNMMKTEHLKEGFVAGLQNGLSELVGRYLTPRIHFVVCSHPFLVCALLRLLTSKQMLIYLTPSPLTFVPPALHDWALRRLVELSWCASTVVLAAAPLYAVQAEYQAGAKILGTRPAALHVAQNYRWEWHPNDRTSQDAYIWSSSFLSLDIQCLAQNLILEARKEGLPGFEQFRITIKDFFAEKMVSWRYLSKVRCVAVLPWDFQLTAFAELYALAVPLLTPRRELLVEQAMRVRARHGVWFWSVDDSMAFVLPERRNASLGLAEPWLREPGATVTSASRARHAAAQLGAWAALADVEQFGGCLRFSSVVELVQLAALTPSAELEQACLAMRAEWEEQWFRTSAAYDSALGQLLSGRSEDVAMGDGAADSQDQIQRVAQQLLSAVPQVRPQTRRSRTEPPKAVEAALSDLNEDTSRVDTKKSQCSSLRRSGSGEDFRQMSAKRGKLSLESFSYPPRSRQLRHLFHEELRLRSTVLLEWAAVDLFRCFTLQAVLEIVLALLLELRVVVVSESAELGSKLVLGLSSLLWPFSWQHLLLPICPAYLQEAIIDAPVPFISALPEITPQVATASSTAAFAPNGHLGSAATRHGLVLCDAEVGVVSLPPGSAPYLREELPQLQRLRNDPHIDRRLFDDVDRTNSEAKSVAMSRVFGLQAALSELAEGLLEAGCEASLELGTAGWLQAMEVRLKESFRMPQSQFLKAFINTETCLMFLALGA</sequence>
<dbReference type="Pfam" id="PF00168">
    <property type="entry name" value="C2"/>
    <property type="match status" value="1"/>
</dbReference>
<dbReference type="GO" id="GO:0006096">
    <property type="term" value="P:glycolytic process"/>
    <property type="evidence" value="ECO:0007669"/>
    <property type="project" value="InterPro"/>
</dbReference>
<dbReference type="InterPro" id="IPR036869">
    <property type="entry name" value="J_dom_sf"/>
</dbReference>
<keyword evidence="5" id="KW-1185">Reference proteome</keyword>
<dbReference type="SMART" id="SM00799">
    <property type="entry name" value="DENN"/>
    <property type="match status" value="1"/>
</dbReference>
<dbReference type="InterPro" id="IPR029033">
    <property type="entry name" value="His_PPase_superfam"/>
</dbReference>
<dbReference type="InterPro" id="IPR001623">
    <property type="entry name" value="DnaJ_domain"/>
</dbReference>
<dbReference type="NCBIfam" id="TIGR01258">
    <property type="entry name" value="pgm_1"/>
    <property type="match status" value="1"/>
</dbReference>